<organism evidence="5">
    <name type="scientific">Acidobacterium capsulatum</name>
    <dbReference type="NCBI Taxonomy" id="33075"/>
    <lineage>
        <taxon>Bacteria</taxon>
        <taxon>Pseudomonadati</taxon>
        <taxon>Acidobacteriota</taxon>
        <taxon>Terriglobia</taxon>
        <taxon>Terriglobales</taxon>
        <taxon>Acidobacteriaceae</taxon>
        <taxon>Acidobacterium</taxon>
    </lineage>
</organism>
<dbReference type="InterPro" id="IPR050654">
    <property type="entry name" value="AChE-related_enzymes"/>
</dbReference>
<dbReference type="Gene3D" id="3.40.50.1820">
    <property type="entry name" value="alpha/beta hydrolase"/>
    <property type="match status" value="1"/>
</dbReference>
<dbReference type="PANTHER" id="PTHR43918:SF4">
    <property type="entry name" value="CARBOXYLIC ESTER HYDROLASE"/>
    <property type="match status" value="1"/>
</dbReference>
<feature type="signal peptide" evidence="3">
    <location>
        <begin position="1"/>
        <end position="23"/>
    </location>
</feature>
<comment type="similarity">
    <text evidence="1 3">Belongs to the type-B carboxylesterase/lipase family.</text>
</comment>
<keyword evidence="3" id="KW-0732">Signal</keyword>
<dbReference type="AlphaFoldDB" id="A0A7V5CSM0"/>
<reference evidence="5" key="1">
    <citation type="journal article" date="2020" name="mSystems">
        <title>Genome- and Community-Level Interaction Insights into Carbon Utilization and Element Cycling Functions of Hydrothermarchaeota in Hydrothermal Sediment.</title>
        <authorList>
            <person name="Zhou Z."/>
            <person name="Liu Y."/>
            <person name="Xu W."/>
            <person name="Pan J."/>
            <person name="Luo Z.H."/>
            <person name="Li M."/>
        </authorList>
    </citation>
    <scope>NUCLEOTIDE SEQUENCE [LARGE SCALE GENOMIC DNA]</scope>
    <source>
        <strain evidence="5">SpSt-855</strain>
    </source>
</reference>
<evidence type="ECO:0000256" key="3">
    <source>
        <dbReference type="RuleBase" id="RU361235"/>
    </source>
</evidence>
<gene>
    <name evidence="5" type="ORF">ENW50_01365</name>
</gene>
<dbReference type="SUPFAM" id="SSF53474">
    <property type="entry name" value="alpha/beta-Hydrolases"/>
    <property type="match status" value="1"/>
</dbReference>
<dbReference type="GO" id="GO:0052689">
    <property type="term" value="F:carboxylic ester hydrolase activity"/>
    <property type="evidence" value="ECO:0007669"/>
    <property type="project" value="TreeGrafter"/>
</dbReference>
<dbReference type="InterPro" id="IPR029058">
    <property type="entry name" value="AB_hydrolase_fold"/>
</dbReference>
<dbReference type="EMBL" id="DTKL01000010">
    <property type="protein sequence ID" value="HGY93330.1"/>
    <property type="molecule type" value="Genomic_DNA"/>
</dbReference>
<dbReference type="PANTHER" id="PTHR43918">
    <property type="entry name" value="ACETYLCHOLINESTERASE"/>
    <property type="match status" value="1"/>
</dbReference>
<dbReference type="EC" id="3.1.1.-" evidence="3"/>
<feature type="chain" id="PRO_5031589892" description="Carboxylic ester hydrolase" evidence="3">
    <location>
        <begin position="24"/>
        <end position="541"/>
    </location>
</feature>
<sequence length="541" mass="58484">MTRNFLRLAALFAAAVFGSSALAATAPTVHIANGVVQGTQEDGLSIYRGIPFAAPPLGALRWRAPQPVKNWTGVLHADHFAPACMQHLEAWMGPIHDSENCLYLNVWSPAKSAKANLPVMVWIYGGGFTSGATSIAAYSGENLAKHGVVVVSISYRVGPLGFLALPALSAESKHHVSGNYGLLDQIAGLRWVQHNIAAFGGDPHKVTIFGESAGGISVSMLAASPLAHGLFQGAISESGSSFGPTRTPPAPGENVQTLANAEREGVAFEKHLGASSLAQLRQLPASTIDDARAAGGEFWPVLDGRVIVGDEYNIYKEGRYNHTPVLIGTNSDEGALFGTPPTREAYLNGVRQRFGPFADRVLGVYPATPAAWRQSSMNLMRDTAFAWGTWSWARLQSRTHGGPVYMYYFDHIQPRPADSPWKNAIGAVHSEEIVYVFQHINQSPNLPWTPVDRKLSDDMATYWTNFAKYGTPNGNGVPHWPAFTNANAKVMHFTSAPTVGGVANLHKLEVLNAYFAWRRTPQGKAWVKDHPPAPRHPVPAH</sequence>
<evidence type="ECO:0000256" key="1">
    <source>
        <dbReference type="ARBA" id="ARBA00005964"/>
    </source>
</evidence>
<feature type="domain" description="Carboxylesterase type B" evidence="4">
    <location>
        <begin position="26"/>
        <end position="498"/>
    </location>
</feature>
<name>A0A7V5CSM0_9BACT</name>
<evidence type="ECO:0000256" key="2">
    <source>
        <dbReference type="ARBA" id="ARBA00022801"/>
    </source>
</evidence>
<dbReference type="Pfam" id="PF00135">
    <property type="entry name" value="COesterase"/>
    <property type="match status" value="1"/>
</dbReference>
<evidence type="ECO:0000313" key="5">
    <source>
        <dbReference type="EMBL" id="HGY93330.1"/>
    </source>
</evidence>
<comment type="caution">
    <text evidence="5">The sequence shown here is derived from an EMBL/GenBank/DDBJ whole genome shotgun (WGS) entry which is preliminary data.</text>
</comment>
<accession>A0A7V5CSM0</accession>
<evidence type="ECO:0000259" key="4">
    <source>
        <dbReference type="Pfam" id="PF00135"/>
    </source>
</evidence>
<proteinExistence type="inferred from homology"/>
<protein>
    <recommendedName>
        <fullName evidence="3">Carboxylic ester hydrolase</fullName>
        <ecNumber evidence="3">3.1.1.-</ecNumber>
    </recommendedName>
</protein>
<dbReference type="InterPro" id="IPR019826">
    <property type="entry name" value="Carboxylesterase_B_AS"/>
</dbReference>
<dbReference type="PROSITE" id="PS00122">
    <property type="entry name" value="CARBOXYLESTERASE_B_1"/>
    <property type="match status" value="1"/>
</dbReference>
<keyword evidence="2 3" id="KW-0378">Hydrolase</keyword>
<dbReference type="InterPro" id="IPR002018">
    <property type="entry name" value="CarbesteraseB"/>
</dbReference>